<sequence>MKLWELQSGNAIELQIVFSNNTYEFPTKVLGVQREILILAEIQVDGKKLKITNEQGVNIIFKMLNKLYIWNKVKMETILYKGHYYYRMNDTDIESKLYNRRGAFRLYIGNAMPIEVYLNGNKNEYCVNIKDISETGFGFITNEDLLINKKVSFAYRTKDESFDLNGFIVRKTYDAVTHTYSYGCKFPEFYNELGSFIVKEQAKRRRATA</sequence>
<protein>
    <submittedName>
        <fullName evidence="2">PilZ domain-containing protein</fullName>
    </submittedName>
</protein>
<dbReference type="OrthoDB" id="2054531at2"/>
<dbReference type="Proteomes" id="UP000199701">
    <property type="component" value="Unassembled WGS sequence"/>
</dbReference>
<dbReference type="InterPro" id="IPR009875">
    <property type="entry name" value="PilZ_domain"/>
</dbReference>
<feature type="domain" description="PilZ" evidence="1">
    <location>
        <begin position="99"/>
        <end position="188"/>
    </location>
</feature>
<organism evidence="2 3">
    <name type="scientific">[Clostridium] fimetarium</name>
    <dbReference type="NCBI Taxonomy" id="99656"/>
    <lineage>
        <taxon>Bacteria</taxon>
        <taxon>Bacillati</taxon>
        <taxon>Bacillota</taxon>
        <taxon>Clostridia</taxon>
        <taxon>Lachnospirales</taxon>
        <taxon>Lachnospiraceae</taxon>
    </lineage>
</organism>
<dbReference type="Pfam" id="PF07238">
    <property type="entry name" value="PilZ"/>
    <property type="match status" value="1"/>
</dbReference>
<dbReference type="GO" id="GO:0035438">
    <property type="term" value="F:cyclic-di-GMP binding"/>
    <property type="evidence" value="ECO:0007669"/>
    <property type="project" value="InterPro"/>
</dbReference>
<gene>
    <name evidence="2" type="ORF">SAMN05421659_108140</name>
</gene>
<dbReference type="STRING" id="99656.SAMN05421659_108140"/>
<dbReference type="SUPFAM" id="SSF141371">
    <property type="entry name" value="PilZ domain-like"/>
    <property type="match status" value="1"/>
</dbReference>
<dbReference type="RefSeq" id="WP_092454153.1">
    <property type="nucleotide sequence ID" value="NZ_FOJI01000008.1"/>
</dbReference>
<dbReference type="AlphaFoldDB" id="A0A1I0QM54"/>
<evidence type="ECO:0000259" key="1">
    <source>
        <dbReference type="Pfam" id="PF07238"/>
    </source>
</evidence>
<dbReference type="Gene3D" id="2.40.10.220">
    <property type="entry name" value="predicted glycosyltransferase like domains"/>
    <property type="match status" value="1"/>
</dbReference>
<accession>A0A1I0QM54</accession>
<evidence type="ECO:0000313" key="3">
    <source>
        <dbReference type="Proteomes" id="UP000199701"/>
    </source>
</evidence>
<evidence type="ECO:0000313" key="2">
    <source>
        <dbReference type="EMBL" id="SEW28271.1"/>
    </source>
</evidence>
<reference evidence="2 3" key="1">
    <citation type="submission" date="2016-10" db="EMBL/GenBank/DDBJ databases">
        <authorList>
            <person name="de Groot N.N."/>
        </authorList>
    </citation>
    <scope>NUCLEOTIDE SEQUENCE [LARGE SCALE GENOMIC DNA]</scope>
    <source>
        <strain evidence="2 3">DSM 9179</strain>
    </source>
</reference>
<keyword evidence="3" id="KW-1185">Reference proteome</keyword>
<proteinExistence type="predicted"/>
<dbReference type="EMBL" id="FOJI01000008">
    <property type="protein sequence ID" value="SEW28271.1"/>
    <property type="molecule type" value="Genomic_DNA"/>
</dbReference>
<name>A0A1I0QM54_9FIRM</name>